<proteinExistence type="inferred from homology"/>
<keyword evidence="9 11" id="KW-0472">Membrane</keyword>
<evidence type="ECO:0000259" key="13">
    <source>
        <dbReference type="Pfam" id="PF00593"/>
    </source>
</evidence>
<evidence type="ECO:0000256" key="2">
    <source>
        <dbReference type="ARBA" id="ARBA00022448"/>
    </source>
</evidence>
<evidence type="ECO:0000256" key="11">
    <source>
        <dbReference type="PROSITE-ProRule" id="PRU01360"/>
    </source>
</evidence>
<reference evidence="15 16" key="1">
    <citation type="submission" date="2017-09" db="EMBL/GenBank/DDBJ databases">
        <title>The Catabolism of 3,6-Dichlorosalicylic acid is Initiated by the Cytochrome P450 Monooxygenase DsmABC in Rhizorhabdus dicambivorans Ndbn-20.</title>
        <authorList>
            <person name="Na L."/>
        </authorList>
    </citation>
    <scope>NUCLEOTIDE SEQUENCE [LARGE SCALE GENOMIC DNA]</scope>
    <source>
        <strain evidence="15 16">Ndbn-20m</strain>
    </source>
</reference>
<keyword evidence="4" id="KW-0410">Iron transport</keyword>
<dbReference type="EMBL" id="NWUF01000018">
    <property type="protein sequence ID" value="PCE41175.1"/>
    <property type="molecule type" value="Genomic_DNA"/>
</dbReference>
<comment type="subcellular location">
    <subcellularLocation>
        <location evidence="1 11">Cell outer membrane</location>
        <topology evidence="1 11">Multi-pass membrane protein</topology>
    </subcellularLocation>
</comment>
<dbReference type="Gene3D" id="2.40.170.20">
    <property type="entry name" value="TonB-dependent receptor, beta-barrel domain"/>
    <property type="match status" value="1"/>
</dbReference>
<sequence length="606" mass="64671">MGQGHAPKYIYVHQAKAEKPQRGGKMNHRHSRIVFVSLLATAAAVPSAAVCAQTAQTASSPPPSAQTDTAPDQGLQEIVVTAEKRSTNLQRTPIAVTALTSDTLAKAQVRTLIDIQTLVPNFQMGQNSGYAQITLRGIGISNFVPTAEGAVAVNVNEAYVSRPIAQLSGIYDIGSIEVLRGPQGTLYGRNATAGSVNITTARPTNDWSGYGRATIGNFSAVNVEGAVGGPIVDDKILFRVAGFVDRHSGYGRNLVTGNDVEDKNARGVRGTLVITPVSGLKATVIGEYYKENERSAAQHYFGAAGLSGLSGSTGQPPVFVQQGGYAPTGLQDIANVRDPKFRLRTASATGIVEWTSGPVSLKSVTGYRDQNSLTFESIGAGSNVDAFYIAGEPAHQFSQELQAHYDTSRLHATAGLYYFKEYDASIPGAVAFPGRLLDPILGLPPRSPDYLVDGEIGGSIRTTAKAAFAQASYEIVDRLTFTVGIRVSSERKKALLYNRFDFFTPYISNSPYHNDTPLPAPTPEGPKTFKSTTPKLGIQYQLSRSTLAYASYSKGFKSGGFDVTTIAPAFEPEKLTDYEGGIKTTLLDNRLRLRAAVQKSATVAAE</sequence>
<dbReference type="PROSITE" id="PS52016">
    <property type="entry name" value="TONB_DEPENDENT_REC_3"/>
    <property type="match status" value="1"/>
</dbReference>
<keyword evidence="5 11" id="KW-0812">Transmembrane</keyword>
<dbReference type="KEGG" id="rdi:CMV14_16175"/>
<dbReference type="SUPFAM" id="SSF56935">
    <property type="entry name" value="Porins"/>
    <property type="match status" value="1"/>
</dbReference>
<keyword evidence="8 12" id="KW-0798">TonB box</keyword>
<dbReference type="GO" id="GO:0009279">
    <property type="term" value="C:cell outer membrane"/>
    <property type="evidence" value="ECO:0007669"/>
    <property type="project" value="UniProtKB-SubCell"/>
</dbReference>
<evidence type="ECO:0000313" key="16">
    <source>
        <dbReference type="Proteomes" id="UP000218934"/>
    </source>
</evidence>
<evidence type="ECO:0000256" key="5">
    <source>
        <dbReference type="ARBA" id="ARBA00022692"/>
    </source>
</evidence>
<evidence type="ECO:0000256" key="3">
    <source>
        <dbReference type="ARBA" id="ARBA00022452"/>
    </source>
</evidence>
<evidence type="ECO:0000256" key="10">
    <source>
        <dbReference type="ARBA" id="ARBA00023237"/>
    </source>
</evidence>
<keyword evidence="16" id="KW-1185">Reference proteome</keyword>
<dbReference type="PANTHER" id="PTHR32552">
    <property type="entry name" value="FERRICHROME IRON RECEPTOR-RELATED"/>
    <property type="match status" value="1"/>
</dbReference>
<evidence type="ECO:0000256" key="4">
    <source>
        <dbReference type="ARBA" id="ARBA00022496"/>
    </source>
</evidence>
<dbReference type="Pfam" id="PF07715">
    <property type="entry name" value="Plug"/>
    <property type="match status" value="1"/>
</dbReference>
<evidence type="ECO:0000256" key="12">
    <source>
        <dbReference type="RuleBase" id="RU003357"/>
    </source>
</evidence>
<keyword evidence="2 11" id="KW-0813">Transport</keyword>
<dbReference type="OrthoDB" id="7208812at2"/>
<keyword evidence="7" id="KW-0406">Ion transport</keyword>
<keyword evidence="6" id="KW-0408">Iron</keyword>
<gene>
    <name evidence="15" type="ORF">COO09_16885</name>
</gene>
<evidence type="ECO:0000256" key="7">
    <source>
        <dbReference type="ARBA" id="ARBA00023065"/>
    </source>
</evidence>
<dbReference type="Proteomes" id="UP000218934">
    <property type="component" value="Unassembled WGS sequence"/>
</dbReference>
<feature type="domain" description="TonB-dependent receptor plug" evidence="14">
    <location>
        <begin position="89"/>
        <end position="194"/>
    </location>
</feature>
<comment type="similarity">
    <text evidence="11 12">Belongs to the TonB-dependent receptor family.</text>
</comment>
<organism evidence="15 16">
    <name type="scientific">Rhizorhabdus dicambivorans</name>
    <dbReference type="NCBI Taxonomy" id="1850238"/>
    <lineage>
        <taxon>Bacteria</taxon>
        <taxon>Pseudomonadati</taxon>
        <taxon>Pseudomonadota</taxon>
        <taxon>Alphaproteobacteria</taxon>
        <taxon>Sphingomonadales</taxon>
        <taxon>Sphingomonadaceae</taxon>
        <taxon>Rhizorhabdus</taxon>
    </lineage>
</organism>
<dbReference type="InterPro" id="IPR039426">
    <property type="entry name" value="TonB-dep_rcpt-like"/>
</dbReference>
<evidence type="ECO:0000259" key="14">
    <source>
        <dbReference type="Pfam" id="PF07715"/>
    </source>
</evidence>
<evidence type="ECO:0000256" key="6">
    <source>
        <dbReference type="ARBA" id="ARBA00023004"/>
    </source>
</evidence>
<name>A0A2A4FQZ2_9SPHN</name>
<comment type="caution">
    <text evidence="15">The sequence shown here is derived from an EMBL/GenBank/DDBJ whole genome shotgun (WGS) entry which is preliminary data.</text>
</comment>
<evidence type="ECO:0000313" key="15">
    <source>
        <dbReference type="EMBL" id="PCE41175.1"/>
    </source>
</evidence>
<accession>A0A2A4FQZ2</accession>
<evidence type="ECO:0000256" key="8">
    <source>
        <dbReference type="ARBA" id="ARBA00023077"/>
    </source>
</evidence>
<dbReference type="AlphaFoldDB" id="A0A2A4FQZ2"/>
<keyword evidence="15" id="KW-0675">Receptor</keyword>
<dbReference type="InterPro" id="IPR036942">
    <property type="entry name" value="Beta-barrel_TonB_sf"/>
</dbReference>
<dbReference type="Pfam" id="PF00593">
    <property type="entry name" value="TonB_dep_Rec_b-barrel"/>
    <property type="match status" value="1"/>
</dbReference>
<dbReference type="InterPro" id="IPR000531">
    <property type="entry name" value="Beta-barrel_TonB"/>
</dbReference>
<evidence type="ECO:0000256" key="1">
    <source>
        <dbReference type="ARBA" id="ARBA00004571"/>
    </source>
</evidence>
<protein>
    <submittedName>
        <fullName evidence="15">TonB-dependent receptor</fullName>
    </submittedName>
</protein>
<dbReference type="InterPro" id="IPR012910">
    <property type="entry name" value="Plug_dom"/>
</dbReference>
<feature type="domain" description="TonB-dependent receptor-like beta-barrel" evidence="13">
    <location>
        <begin position="342"/>
        <end position="597"/>
    </location>
</feature>
<dbReference type="PANTHER" id="PTHR32552:SF81">
    <property type="entry name" value="TONB-DEPENDENT OUTER MEMBRANE RECEPTOR"/>
    <property type="match status" value="1"/>
</dbReference>
<keyword evidence="3 11" id="KW-1134">Transmembrane beta strand</keyword>
<dbReference type="GO" id="GO:0006826">
    <property type="term" value="P:iron ion transport"/>
    <property type="evidence" value="ECO:0007669"/>
    <property type="project" value="UniProtKB-KW"/>
</dbReference>
<evidence type="ECO:0000256" key="9">
    <source>
        <dbReference type="ARBA" id="ARBA00023136"/>
    </source>
</evidence>
<keyword evidence="10 11" id="KW-0998">Cell outer membrane</keyword>